<sequence length="131" mass="14493">MNNRTLPTNLRKVLEASPKETDGSEGSQGNPLKIAFNSHYLKTTCLTLITWFTLIGLYFSLTLNLSNLGGDIYLSTAVSGIMETISILVSIFVVFRFGTRETLIFYMLISGLVCLATNFVDDQYVVILGII</sequence>
<dbReference type="Proteomes" id="UP000015102">
    <property type="component" value="Unassembled WGS sequence"/>
</dbReference>
<organism evidence="2 3">
    <name type="scientific">Megaselia scalaris</name>
    <name type="common">Humpbacked fly</name>
    <name type="synonym">Phora scalaris</name>
    <dbReference type="NCBI Taxonomy" id="36166"/>
    <lineage>
        <taxon>Eukaryota</taxon>
        <taxon>Metazoa</taxon>
        <taxon>Ecdysozoa</taxon>
        <taxon>Arthropoda</taxon>
        <taxon>Hexapoda</taxon>
        <taxon>Insecta</taxon>
        <taxon>Pterygota</taxon>
        <taxon>Neoptera</taxon>
        <taxon>Endopterygota</taxon>
        <taxon>Diptera</taxon>
        <taxon>Brachycera</taxon>
        <taxon>Muscomorpha</taxon>
        <taxon>Platypezoidea</taxon>
        <taxon>Phoridae</taxon>
        <taxon>Megaseliini</taxon>
        <taxon>Megaselia</taxon>
    </lineage>
</organism>
<proteinExistence type="predicted"/>
<dbReference type="HOGENOM" id="CLU_1932816_0_0_1"/>
<protein>
    <recommendedName>
        <fullName evidence="4">Major facilitator superfamily (MFS) profile domain-containing protein</fullName>
    </recommendedName>
</protein>
<reference evidence="3" key="1">
    <citation type="submission" date="2013-02" db="EMBL/GenBank/DDBJ databases">
        <authorList>
            <person name="Hughes D."/>
        </authorList>
    </citation>
    <scope>NUCLEOTIDE SEQUENCE</scope>
    <source>
        <strain>Durham</strain>
        <strain evidence="3">NC isolate 2 -- Noor lab</strain>
    </source>
</reference>
<name>T1H406_MEGSC</name>
<dbReference type="AlphaFoldDB" id="T1H406"/>
<dbReference type="STRING" id="36166.T1H406"/>
<keyword evidence="1" id="KW-0812">Transmembrane</keyword>
<feature type="transmembrane region" description="Helical" evidence="1">
    <location>
        <begin position="102"/>
        <end position="120"/>
    </location>
</feature>
<accession>T1H406</accession>
<keyword evidence="1" id="KW-1133">Transmembrane helix</keyword>
<feature type="transmembrane region" description="Helical" evidence="1">
    <location>
        <begin position="72"/>
        <end position="95"/>
    </location>
</feature>
<keyword evidence="3" id="KW-1185">Reference proteome</keyword>
<dbReference type="SUPFAM" id="SSF103473">
    <property type="entry name" value="MFS general substrate transporter"/>
    <property type="match status" value="1"/>
</dbReference>
<reference evidence="2" key="2">
    <citation type="submission" date="2015-06" db="UniProtKB">
        <authorList>
            <consortium name="EnsemblMetazoa"/>
        </authorList>
    </citation>
    <scope>IDENTIFICATION</scope>
</reference>
<evidence type="ECO:0000313" key="3">
    <source>
        <dbReference type="Proteomes" id="UP000015102"/>
    </source>
</evidence>
<evidence type="ECO:0008006" key="4">
    <source>
        <dbReference type="Google" id="ProtNLM"/>
    </source>
</evidence>
<evidence type="ECO:0000256" key="1">
    <source>
        <dbReference type="SAM" id="Phobius"/>
    </source>
</evidence>
<evidence type="ECO:0000313" key="2">
    <source>
        <dbReference type="EnsemblMetazoa" id="MESCA011004-PA"/>
    </source>
</evidence>
<feature type="transmembrane region" description="Helical" evidence="1">
    <location>
        <begin position="40"/>
        <end position="60"/>
    </location>
</feature>
<keyword evidence="1" id="KW-0472">Membrane</keyword>
<dbReference type="EMBL" id="CAQQ02131790">
    <property type="status" value="NOT_ANNOTATED_CDS"/>
    <property type="molecule type" value="Genomic_DNA"/>
</dbReference>
<dbReference type="InterPro" id="IPR036259">
    <property type="entry name" value="MFS_trans_sf"/>
</dbReference>
<dbReference type="EnsemblMetazoa" id="MESCA011004-RA">
    <property type="protein sequence ID" value="MESCA011004-PA"/>
    <property type="gene ID" value="MESCA011004"/>
</dbReference>
<dbReference type="Gene3D" id="1.20.1250.20">
    <property type="entry name" value="MFS general substrate transporter like domains"/>
    <property type="match status" value="1"/>
</dbReference>